<comment type="caution">
    <text evidence="4">The sequence shown here is derived from an EMBL/GenBank/DDBJ whole genome shotgun (WGS) entry which is preliminary data.</text>
</comment>
<name>A0A9W9K3U7_9EURO</name>
<keyword evidence="5" id="KW-1185">Reference proteome</keyword>
<dbReference type="OrthoDB" id="10067394at2759"/>
<feature type="region of interest" description="Disordered" evidence="2">
    <location>
        <begin position="49"/>
        <end position="80"/>
    </location>
</feature>
<dbReference type="PANTHER" id="PTHR47431:SF2">
    <property type="entry name" value="ZN(II)2CYS6 TRANSCRIPTION FACTOR (EUROFUNG)"/>
    <property type="match status" value="1"/>
</dbReference>
<evidence type="ECO:0000313" key="4">
    <source>
        <dbReference type="EMBL" id="KAJ5092128.1"/>
    </source>
</evidence>
<dbReference type="Pfam" id="PF04082">
    <property type="entry name" value="Fungal_trans"/>
    <property type="match status" value="1"/>
</dbReference>
<evidence type="ECO:0000256" key="1">
    <source>
        <dbReference type="ARBA" id="ARBA00023242"/>
    </source>
</evidence>
<evidence type="ECO:0000256" key="2">
    <source>
        <dbReference type="SAM" id="MobiDB-lite"/>
    </source>
</evidence>
<feature type="compositionally biased region" description="Low complexity" evidence="2">
    <location>
        <begin position="52"/>
        <end position="66"/>
    </location>
</feature>
<reference evidence="4" key="2">
    <citation type="journal article" date="2023" name="IMA Fungus">
        <title>Comparative genomic study of the Penicillium genus elucidates a diverse pangenome and 15 lateral gene transfer events.</title>
        <authorList>
            <person name="Petersen C."/>
            <person name="Sorensen T."/>
            <person name="Nielsen M.R."/>
            <person name="Sondergaard T.E."/>
            <person name="Sorensen J.L."/>
            <person name="Fitzpatrick D.A."/>
            <person name="Frisvad J.C."/>
            <person name="Nielsen K.L."/>
        </authorList>
    </citation>
    <scope>NUCLEOTIDE SEQUENCE</scope>
    <source>
        <strain evidence="4">IBT 34128</strain>
    </source>
</reference>
<feature type="domain" description="Xylanolytic transcriptional activator regulatory" evidence="3">
    <location>
        <begin position="114"/>
        <end position="251"/>
    </location>
</feature>
<feature type="region of interest" description="Disordered" evidence="2">
    <location>
        <begin position="523"/>
        <end position="545"/>
    </location>
</feature>
<protein>
    <recommendedName>
        <fullName evidence="3">Xylanolytic transcriptional activator regulatory domain-containing protein</fullName>
    </recommendedName>
</protein>
<dbReference type="GO" id="GO:0003677">
    <property type="term" value="F:DNA binding"/>
    <property type="evidence" value="ECO:0007669"/>
    <property type="project" value="InterPro"/>
</dbReference>
<evidence type="ECO:0000313" key="5">
    <source>
        <dbReference type="Proteomes" id="UP001141434"/>
    </source>
</evidence>
<dbReference type="RefSeq" id="XP_056510325.1">
    <property type="nucleotide sequence ID" value="XM_056657525.1"/>
</dbReference>
<keyword evidence="1" id="KW-0539">Nucleus</keyword>
<sequence length="577" mass="64475">MLKRHSAPAVNRTVSSVIIFRLDEVDAGYLDRILHIAGAVLRSQPHPHICYQPSSSSQSDASVDRPSQTDAHPDLSIPPDPVPWPVILPGDDSRQAPAEPVSKSWLSDDRLPRLYYENFHVAHPILVPSVLYSDRNYPRLLQLVVHFVGSHYIASISSQQYKDQVVAELPSTLDRSPCMVQALLIYSIALYARGEWPEAQETLSRGIDIALGLGMNRWAFASSAHPETSTEAESMRRTWWELYITDIFMAAPRKTITSRCSTVPPEVALPCEESVYSGRGEMPKPRMIIDFKRRVFAEDDPVFSSFSYRIEATTILCRVLVLNRLRDGHRDHLQAVENALVSWVNHLPPKKLDIVDSYGNVDEMMFQAHLTIAYAAMLLHLPRSDLQSVLSQPDDRFWPGAPGQLSSTFTRLVHSIKATEASRRVSDSISVCPNVPKHTPFIIPALALCGLIQLATSTSHSEECFDHHCNRITLILGCLKSTRRTWAMAESAYHCLRSSAADVLSDSMDKWNAEPLDRLIPTELAPVDPDRSTHGEQPATSVMDGRGFTPPEFAPAFIDPTCYNASFFSAIPEFDLN</sequence>
<organism evidence="4 5">
    <name type="scientific">Penicillium alfredii</name>
    <dbReference type="NCBI Taxonomy" id="1506179"/>
    <lineage>
        <taxon>Eukaryota</taxon>
        <taxon>Fungi</taxon>
        <taxon>Dikarya</taxon>
        <taxon>Ascomycota</taxon>
        <taxon>Pezizomycotina</taxon>
        <taxon>Eurotiomycetes</taxon>
        <taxon>Eurotiomycetidae</taxon>
        <taxon>Eurotiales</taxon>
        <taxon>Aspergillaceae</taxon>
        <taxon>Penicillium</taxon>
    </lineage>
</organism>
<dbReference type="AlphaFoldDB" id="A0A9W9K3U7"/>
<dbReference type="InterPro" id="IPR007219">
    <property type="entry name" value="XnlR_reg_dom"/>
</dbReference>
<dbReference type="GeneID" id="81396694"/>
<dbReference type="EMBL" id="JAPMSZ010000009">
    <property type="protein sequence ID" value="KAJ5092128.1"/>
    <property type="molecule type" value="Genomic_DNA"/>
</dbReference>
<dbReference type="GO" id="GO:0008270">
    <property type="term" value="F:zinc ion binding"/>
    <property type="evidence" value="ECO:0007669"/>
    <property type="project" value="InterPro"/>
</dbReference>
<proteinExistence type="predicted"/>
<evidence type="ECO:0000259" key="3">
    <source>
        <dbReference type="Pfam" id="PF04082"/>
    </source>
</evidence>
<gene>
    <name evidence="4" type="ORF">NUU61_006998</name>
</gene>
<dbReference type="PANTHER" id="PTHR47431">
    <property type="entry name" value="ZN(II)2CYS6 TRANSCRIPTION FACTOR (EUROFUNG)-RELATED"/>
    <property type="match status" value="1"/>
</dbReference>
<reference evidence="4" key="1">
    <citation type="submission" date="2022-11" db="EMBL/GenBank/DDBJ databases">
        <authorList>
            <person name="Petersen C."/>
        </authorList>
    </citation>
    <scope>NUCLEOTIDE SEQUENCE</scope>
    <source>
        <strain evidence="4">IBT 34128</strain>
    </source>
</reference>
<accession>A0A9W9K3U7</accession>
<dbReference type="GO" id="GO:0006351">
    <property type="term" value="P:DNA-templated transcription"/>
    <property type="evidence" value="ECO:0007669"/>
    <property type="project" value="InterPro"/>
</dbReference>
<dbReference type="Proteomes" id="UP001141434">
    <property type="component" value="Unassembled WGS sequence"/>
</dbReference>
<dbReference type="CDD" id="cd12148">
    <property type="entry name" value="fungal_TF_MHR"/>
    <property type="match status" value="1"/>
</dbReference>